<feature type="binding site" evidence="13">
    <location>
        <begin position="882"/>
        <end position="888"/>
    </location>
    <ligand>
        <name>acetyl-CoA</name>
        <dbReference type="ChEBI" id="CHEBI:57288"/>
    </ligand>
</feature>
<feature type="domain" description="C2H2-type" evidence="16">
    <location>
        <begin position="41"/>
        <end position="68"/>
    </location>
</feature>
<evidence type="ECO:0000313" key="18">
    <source>
        <dbReference type="Proteomes" id="UP000267029"/>
    </source>
</evidence>
<sequence length="1456" mass="162888">MPSLRFSIDGLINPTVSENSTPETEEGTPSTLGTSEDASGVVCPDCGKVFTAQYNLNRHMPTHTGARPYVCKVSSSLEIEFSEYKSFHQAYTLTFHMHTHRDEKPFTCSYCNKGFCRNFDLRKHIRKVHLRESGCPQSKCQNLTPALETPNEPPPAPEIAPISLQCWRLFIFLGHVVFSGMGKLQKLDNRIQVMLQSGVKLNYRTVLVIVGNKGQDQVPILHQIQTAIVKKGMLKILWCYKKELSFSTHRKRNLRLLNKRRKSGIISEGTVFEQFICSTDIRWCYYHETNKILGQTFHMCVLQDFEALTPNTLARTIETVAGGGLVVFLLKSMDSLQQLCTMAMDVHARYRTEAHTDVVCRFNERFLLSLAQNRRCIVLDDRWNILPISKKVINSLDCLPDREQSEYISKEQAELAKLKLILTEDESYFAALVNLCKTLDQSKSLLQFCSALIDVTNPFEKSKASKKSDFTNKLSQFDLSTQDLITSLSVGGSKRNRQTVSSAVVVITSGRGRGKSAALGLGLAAAFDAGLPNMCVTAPSPENLLTLMQFVVLGLRALKYEEHVDYAVYRSDDPEHNKAIIKVEVTRRLYRQSLVYLQPWEAAAGSGGGWQPDLFCIDEAAAIPLPMVRQMITGPKLVFMASTINGYEGTGRSLSVKLIHQLRNECQLADATATTTPTEQSKGPSEIGKGLQLMNKSRLLYEVSLKEAIRYANGDPVESWLNNLLCLDCEEKLASTADSKTGGIAPAPDLCQLYYVNRDTLFAYHASTEVFLQRLMALYVSSHYKNSPNDLQLLSDAPAHHIFCLLAPYDPSSGRVPEILCVIQVCLEGKINRDVVLRGLSRGLKPSGDLIPWSISQQFCEPNFGELSGARVIRIATHPDYQSLGYGSRALKLLHKYYLGEIPLTTPACVKSPVTTTVTSKPDSENEDNEEESEDEEEIPDNLSDEEVSALAPNSKPPADNDSTSRLLTEEVERRPSASLPPLLSRLSEREPEKLNYIGVSFGATPKLLRFWKKAGYVPVYLRQTMNDLTGEFSCIMLSELCHNEDAGVNADWLKRFYLDFCKRFLKLLPGPFRALDAAYSLELLNTKTTRFWMGEELTGKEVRKLFSELELERLHRYLRSLLDFPMVADQLPELASLYFLRRLPSVKLNKTQQASFLDVNLLFCIGAQFCFTHVLQVILCGLGVQRKSVDQLAAELERLLGTEGGMRGAKQQQTGGDDGSFWNSGHQKPRHTSKKLKVDGQESVDQPSTGWARRIRGLLFVIMRELVKSLDDALKASGEDFKPQVGGNYIKSLVYRDETTPSLLDASAPSDEEMRELKAEDDDDGSDDAELGDEIVPTGVPTSTGSTLDPEEQARRAALVKELLREEGDSQLARYQVKGSEKSWNAAVAGHGSELSSLHVRVPPDERKNSEGGGKRRREALGDKIERKRHLRYTQPAEISTEGKKHKKHKYGQNK</sequence>
<feature type="binding site" evidence="13">
    <location>
        <position position="710"/>
    </location>
    <ligand>
        <name>ATP</name>
        <dbReference type="ChEBI" id="CHEBI:30616"/>
    </ligand>
</feature>
<evidence type="ECO:0000256" key="8">
    <source>
        <dbReference type="ARBA" id="ARBA00022771"/>
    </source>
</evidence>
<feature type="binding site" evidence="13">
    <location>
        <begin position="512"/>
        <end position="521"/>
    </location>
    <ligand>
        <name>ATP</name>
        <dbReference type="ChEBI" id="CHEBI:30616"/>
    </ligand>
</feature>
<reference evidence="17 18" key="1">
    <citation type="submission" date="2018-10" db="EMBL/GenBank/DDBJ databases">
        <authorList>
            <consortium name="Pathogen Informatics"/>
        </authorList>
    </citation>
    <scope>NUCLEOTIDE SEQUENCE [LARGE SCALE GENOMIC DNA]</scope>
</reference>
<accession>A0A158QSP4</accession>
<evidence type="ECO:0000256" key="5">
    <source>
        <dbReference type="ARBA" id="ARBA00022723"/>
    </source>
</evidence>
<evidence type="ECO:0000256" key="2">
    <source>
        <dbReference type="ARBA" id="ARBA00022552"/>
    </source>
</evidence>
<keyword evidence="6" id="KW-0677">Repeat</keyword>
<feature type="domain" description="C2H2-type" evidence="16">
    <location>
        <begin position="106"/>
        <end position="134"/>
    </location>
</feature>
<dbReference type="Pfam" id="PF13725">
    <property type="entry name" value="tRNA_bind_2"/>
    <property type="match status" value="1"/>
</dbReference>
<feature type="region of interest" description="Disordered" evidence="15">
    <location>
        <begin position="1302"/>
        <end position="1353"/>
    </location>
</feature>
<dbReference type="GO" id="GO:0008270">
    <property type="term" value="F:zinc ion binding"/>
    <property type="evidence" value="ECO:0007669"/>
    <property type="project" value="UniProtKB-KW"/>
</dbReference>
<feature type="region of interest" description="Disordered" evidence="15">
    <location>
        <begin position="1205"/>
        <end position="1248"/>
    </location>
</feature>
<keyword evidence="12 13" id="KW-0012">Acyltransferase</keyword>
<dbReference type="HAMAP" id="MF_03211">
    <property type="entry name" value="RNA_acetyltr_Nat10"/>
    <property type="match status" value="1"/>
</dbReference>
<keyword evidence="5" id="KW-0479">Metal-binding</keyword>
<dbReference type="Proteomes" id="UP000267029">
    <property type="component" value="Unassembled WGS sequence"/>
</dbReference>
<dbReference type="Pfam" id="PF00096">
    <property type="entry name" value="zf-C2H2"/>
    <property type="match status" value="2"/>
</dbReference>
<dbReference type="STRING" id="53468.A0A158QSP4"/>
<dbReference type="GO" id="GO:0005730">
    <property type="term" value="C:nucleolus"/>
    <property type="evidence" value="ECO:0007669"/>
    <property type="project" value="UniProtKB-SubCell"/>
</dbReference>
<dbReference type="Gene3D" id="3.30.160.60">
    <property type="entry name" value="Classic Zinc Finger"/>
    <property type="match status" value="3"/>
</dbReference>
<dbReference type="GO" id="GO:0000049">
    <property type="term" value="F:tRNA binding"/>
    <property type="evidence" value="ECO:0007669"/>
    <property type="project" value="TreeGrafter"/>
</dbReference>
<dbReference type="Gene3D" id="3.40.50.300">
    <property type="entry name" value="P-loop containing nucleotide triphosphate hydrolases"/>
    <property type="match status" value="1"/>
</dbReference>
<evidence type="ECO:0000256" key="4">
    <source>
        <dbReference type="ARBA" id="ARBA00022694"/>
    </source>
</evidence>
<dbReference type="SUPFAM" id="SSF57667">
    <property type="entry name" value="beta-beta-alpha zinc fingers"/>
    <property type="match status" value="2"/>
</dbReference>
<feature type="binding site" evidence="13">
    <location>
        <begin position="875"/>
        <end position="877"/>
    </location>
    <ligand>
        <name>acetyl-CoA</name>
        <dbReference type="ChEBI" id="CHEBI:57288"/>
    </ligand>
</feature>
<feature type="compositionally biased region" description="Acidic residues" evidence="15">
    <location>
        <begin position="925"/>
        <end position="948"/>
    </location>
</feature>
<evidence type="ECO:0000256" key="9">
    <source>
        <dbReference type="ARBA" id="ARBA00022833"/>
    </source>
</evidence>
<dbReference type="Pfam" id="PF05127">
    <property type="entry name" value="NAT10_TcmA_helicase"/>
    <property type="match status" value="1"/>
</dbReference>
<dbReference type="GO" id="GO:0051392">
    <property type="term" value="F:tRNA cytidine N4-acetyltransferase activity"/>
    <property type="evidence" value="ECO:0007669"/>
    <property type="project" value="RHEA"/>
</dbReference>
<evidence type="ECO:0000256" key="15">
    <source>
        <dbReference type="SAM" id="MobiDB-lite"/>
    </source>
</evidence>
<evidence type="ECO:0000256" key="6">
    <source>
        <dbReference type="ARBA" id="ARBA00022737"/>
    </source>
</evidence>
<comment type="function">
    <text evidence="13">RNA cytidine acetyltransferase with specificity toward both 18S rRNA and tRNAs. Catalyzes the formation of N(4)-acetylcytidine (ac4C) in 18S rRNA. Required for early nucleolar cleavages of precursor rRNA at sites A0, A1 and A2 during 18S rRNA synthesis. Catalyzes the formation of ac4C in serine and leucine tRNAs. Requires a tRNA-binding adapter protein for full tRNA acetyltransferase activity but not for 18S rRNA acetylation.</text>
</comment>
<organism evidence="17 18">
    <name type="scientific">Mesocestoides corti</name>
    <name type="common">Flatworm</name>
    <dbReference type="NCBI Taxonomy" id="53468"/>
    <lineage>
        <taxon>Eukaryota</taxon>
        <taxon>Metazoa</taxon>
        <taxon>Spiralia</taxon>
        <taxon>Lophotrochozoa</taxon>
        <taxon>Platyhelminthes</taxon>
        <taxon>Cestoda</taxon>
        <taxon>Eucestoda</taxon>
        <taxon>Cyclophyllidea</taxon>
        <taxon>Mesocestoididae</taxon>
        <taxon>Mesocestoides</taxon>
    </lineage>
</organism>
<dbReference type="EC" id="2.3.1.-" evidence="13"/>
<keyword evidence="2 13" id="KW-0698">rRNA processing</keyword>
<keyword evidence="3 13" id="KW-0808">Transferase</keyword>
<evidence type="ECO:0000256" key="12">
    <source>
        <dbReference type="ARBA" id="ARBA00023315"/>
    </source>
</evidence>
<dbReference type="InterPro" id="IPR032672">
    <property type="entry name" value="TmcA/NAT10/Kre33"/>
</dbReference>
<dbReference type="Gene3D" id="3.40.50.11040">
    <property type="match status" value="1"/>
</dbReference>
<evidence type="ECO:0000256" key="13">
    <source>
        <dbReference type="HAMAP-Rule" id="MF_03211"/>
    </source>
</evidence>
<dbReference type="InterPro" id="IPR027992">
    <property type="entry name" value="tRNA_bind_dom"/>
</dbReference>
<dbReference type="EMBL" id="UXSR01000132">
    <property type="protein sequence ID" value="VDD75164.1"/>
    <property type="molecule type" value="Genomic_DNA"/>
</dbReference>
<comment type="catalytic activity">
    <reaction evidence="13">
        <text>a cytidine in tRNA + acetyl-CoA + ATP + H2O = an N(4)-acetylcytidine in tRNA + ADP + phosphate + CoA + H(+)</text>
        <dbReference type="Rhea" id="RHEA:53876"/>
        <dbReference type="Rhea" id="RHEA-COMP:13670"/>
        <dbReference type="Rhea" id="RHEA-COMP:13671"/>
        <dbReference type="ChEBI" id="CHEBI:15377"/>
        <dbReference type="ChEBI" id="CHEBI:15378"/>
        <dbReference type="ChEBI" id="CHEBI:30616"/>
        <dbReference type="ChEBI" id="CHEBI:43474"/>
        <dbReference type="ChEBI" id="CHEBI:57287"/>
        <dbReference type="ChEBI" id="CHEBI:57288"/>
        <dbReference type="ChEBI" id="CHEBI:74900"/>
        <dbReference type="ChEBI" id="CHEBI:82748"/>
        <dbReference type="ChEBI" id="CHEBI:456216"/>
    </reaction>
</comment>
<keyword evidence="18" id="KW-1185">Reference proteome</keyword>
<evidence type="ECO:0000256" key="11">
    <source>
        <dbReference type="ARBA" id="ARBA00023242"/>
    </source>
</evidence>
<dbReference type="GO" id="GO:1904812">
    <property type="term" value="P:rRNA acetylation involved in maturation of SSU-rRNA"/>
    <property type="evidence" value="ECO:0007669"/>
    <property type="project" value="InterPro"/>
</dbReference>
<feature type="binding site" evidence="13">
    <location>
        <position position="1014"/>
    </location>
    <ligand>
        <name>acetyl-CoA</name>
        <dbReference type="ChEBI" id="CHEBI:57288"/>
    </ligand>
</feature>
<evidence type="ECO:0000256" key="10">
    <source>
        <dbReference type="ARBA" id="ARBA00022840"/>
    </source>
</evidence>
<feature type="compositionally biased region" description="Low complexity" evidence="15">
    <location>
        <begin position="17"/>
        <end position="36"/>
    </location>
</feature>
<feature type="region of interest" description="Disordered" evidence="15">
    <location>
        <begin position="1380"/>
        <end position="1456"/>
    </location>
</feature>
<feature type="compositionally biased region" description="Basic and acidic residues" evidence="15">
    <location>
        <begin position="1403"/>
        <end position="1427"/>
    </location>
</feature>
<keyword evidence="8 14" id="KW-0863">Zinc-finger</keyword>
<feature type="region of interest" description="Disordered" evidence="15">
    <location>
        <begin position="9"/>
        <end position="38"/>
    </location>
</feature>
<dbReference type="PANTHER" id="PTHR10925:SF5">
    <property type="entry name" value="RNA CYTIDINE ACETYLTRANSFERASE"/>
    <property type="match status" value="1"/>
</dbReference>
<dbReference type="GO" id="GO:0030686">
    <property type="term" value="C:90S preribosome"/>
    <property type="evidence" value="ECO:0007669"/>
    <property type="project" value="TreeGrafter"/>
</dbReference>
<dbReference type="PANTHER" id="PTHR10925">
    <property type="entry name" value="N-ACETYLTRANSFERASE 10"/>
    <property type="match status" value="1"/>
</dbReference>
<dbReference type="InterPro" id="IPR000182">
    <property type="entry name" value="GNAT_dom"/>
</dbReference>
<dbReference type="Pfam" id="PF08351">
    <property type="entry name" value="TmcA_N"/>
    <property type="match status" value="1"/>
</dbReference>
<dbReference type="SMART" id="SM00355">
    <property type="entry name" value="ZnF_C2H2"/>
    <property type="match status" value="2"/>
</dbReference>
<evidence type="ECO:0000259" key="16">
    <source>
        <dbReference type="PROSITE" id="PS50157"/>
    </source>
</evidence>
<dbReference type="InterPro" id="IPR013562">
    <property type="entry name" value="TmcA/NAT10_N"/>
</dbReference>
<dbReference type="Pfam" id="PF13718">
    <property type="entry name" value="GNAT_acetyltr_2"/>
    <property type="match status" value="2"/>
</dbReference>
<name>A0A158QSP4_MESCO</name>
<evidence type="ECO:0000256" key="3">
    <source>
        <dbReference type="ARBA" id="ARBA00022679"/>
    </source>
</evidence>
<keyword evidence="4 13" id="KW-0819">tRNA processing</keyword>
<feature type="compositionally biased region" description="Basic residues" evidence="15">
    <location>
        <begin position="1445"/>
        <end position="1456"/>
    </location>
</feature>
<keyword evidence="7 13" id="KW-0547">Nucleotide-binding</keyword>
<feature type="compositionally biased region" description="Acidic residues" evidence="15">
    <location>
        <begin position="1311"/>
        <end position="1334"/>
    </location>
</feature>
<gene>
    <name evidence="17" type="ORF">MCOS_LOCUS1167</name>
</gene>
<protein>
    <recommendedName>
        <fullName evidence="13">RNA cytidine acetyltransferase</fullName>
        <ecNumber evidence="13">2.3.1.-</ecNumber>
    </recommendedName>
    <alternativeName>
        <fullName evidence="13">18S rRNA cytosine acetyltransferase</fullName>
    </alternativeName>
</protein>
<dbReference type="PROSITE" id="PS50157">
    <property type="entry name" value="ZINC_FINGER_C2H2_2"/>
    <property type="match status" value="2"/>
</dbReference>
<dbReference type="InterPro" id="IPR036236">
    <property type="entry name" value="Znf_C2H2_sf"/>
</dbReference>
<dbReference type="PROSITE" id="PS00028">
    <property type="entry name" value="ZINC_FINGER_C2H2_1"/>
    <property type="match status" value="2"/>
</dbReference>
<dbReference type="InterPro" id="IPR007807">
    <property type="entry name" value="TcmA/NAT10_helicase"/>
</dbReference>
<dbReference type="GO" id="GO:1990883">
    <property type="term" value="F:18S rRNA cytidine N-acetyltransferase activity"/>
    <property type="evidence" value="ECO:0007669"/>
    <property type="project" value="TreeGrafter"/>
</dbReference>
<dbReference type="Gene3D" id="3.40.630.30">
    <property type="match status" value="2"/>
</dbReference>
<keyword evidence="10 13" id="KW-0067">ATP-binding</keyword>
<feature type="region of interest" description="Disordered" evidence="15">
    <location>
        <begin position="913"/>
        <end position="985"/>
    </location>
</feature>
<comment type="catalytic activity">
    <reaction evidence="13">
        <text>a cytidine in 18S rRNA + acetyl-CoA + ATP + H2O = an N(4)-acetylcytidine in 18S rRNA + ADP + phosphate + CoA + H(+)</text>
        <dbReference type="Rhea" id="RHEA:51424"/>
        <dbReference type="Rhea" id="RHEA-COMP:13575"/>
        <dbReference type="Rhea" id="RHEA-COMP:13576"/>
        <dbReference type="ChEBI" id="CHEBI:15377"/>
        <dbReference type="ChEBI" id="CHEBI:15378"/>
        <dbReference type="ChEBI" id="CHEBI:30616"/>
        <dbReference type="ChEBI" id="CHEBI:43474"/>
        <dbReference type="ChEBI" id="CHEBI:57287"/>
        <dbReference type="ChEBI" id="CHEBI:57288"/>
        <dbReference type="ChEBI" id="CHEBI:74900"/>
        <dbReference type="ChEBI" id="CHEBI:82748"/>
        <dbReference type="ChEBI" id="CHEBI:456216"/>
    </reaction>
</comment>
<dbReference type="FunFam" id="3.30.160.60:FF:000100">
    <property type="entry name" value="Zinc finger 45-like"/>
    <property type="match status" value="2"/>
</dbReference>
<evidence type="ECO:0000313" key="17">
    <source>
        <dbReference type="EMBL" id="VDD75164.1"/>
    </source>
</evidence>
<dbReference type="GO" id="GO:0005524">
    <property type="term" value="F:ATP binding"/>
    <property type="evidence" value="ECO:0007669"/>
    <property type="project" value="UniProtKB-UniRule"/>
</dbReference>
<proteinExistence type="inferred from homology"/>
<evidence type="ECO:0000256" key="1">
    <source>
        <dbReference type="ARBA" id="ARBA00004604"/>
    </source>
</evidence>
<evidence type="ECO:0000256" key="14">
    <source>
        <dbReference type="PROSITE-ProRule" id="PRU00042"/>
    </source>
</evidence>
<keyword evidence="9" id="KW-0862">Zinc</keyword>
<keyword evidence="11 13" id="KW-0539">Nucleus</keyword>
<dbReference type="InterPro" id="IPR013087">
    <property type="entry name" value="Znf_C2H2_type"/>
</dbReference>
<dbReference type="InterPro" id="IPR027417">
    <property type="entry name" value="P-loop_NTPase"/>
</dbReference>
<feature type="compositionally biased region" description="Polar residues" evidence="15">
    <location>
        <begin position="1211"/>
        <end position="1227"/>
    </location>
</feature>
<dbReference type="InterPro" id="IPR033688">
    <property type="entry name" value="NAT10"/>
</dbReference>
<dbReference type="GO" id="GO:0051391">
    <property type="term" value="P:tRNA acetylation"/>
    <property type="evidence" value="ECO:0007669"/>
    <property type="project" value="UniProtKB-UniRule"/>
</dbReference>
<comment type="similarity">
    <text evidence="13">Belongs to the RNA cytidine acetyltransferase family. NAT10 subfamily.</text>
</comment>
<dbReference type="OrthoDB" id="10067491at2759"/>
<comment type="subcellular location">
    <subcellularLocation>
        <location evidence="1 13">Nucleus</location>
        <location evidence="1 13">Nucleolus</location>
    </subcellularLocation>
</comment>
<evidence type="ECO:0000256" key="7">
    <source>
        <dbReference type="ARBA" id="ARBA00022741"/>
    </source>
</evidence>